<evidence type="ECO:0000259" key="7">
    <source>
        <dbReference type="Pfam" id="PF13861"/>
    </source>
</evidence>
<dbReference type="InterPro" id="IPR025965">
    <property type="entry name" value="FlgD/Vpr_Ig-like"/>
</dbReference>
<keyword evidence="8" id="KW-0282">Flagellum</keyword>
<proteinExistence type="inferred from homology"/>
<dbReference type="InterPro" id="IPR025963">
    <property type="entry name" value="FLgD_Tudor"/>
</dbReference>
<dbReference type="Pfam" id="PF03963">
    <property type="entry name" value="FlgD"/>
    <property type="match status" value="1"/>
</dbReference>
<organism evidence="8 9">
    <name type="scientific">Asticcacaulis machinosus</name>
    <dbReference type="NCBI Taxonomy" id="2984211"/>
    <lineage>
        <taxon>Bacteria</taxon>
        <taxon>Pseudomonadati</taxon>
        <taxon>Pseudomonadota</taxon>
        <taxon>Alphaproteobacteria</taxon>
        <taxon>Caulobacterales</taxon>
        <taxon>Caulobacteraceae</taxon>
        <taxon>Asticcacaulis</taxon>
    </lineage>
</organism>
<accession>A0ABT5HJ53</accession>
<feature type="domain" description="FlgD Tudor-like" evidence="7">
    <location>
        <begin position="87"/>
        <end position="219"/>
    </location>
</feature>
<feature type="domain" description="FlgD/Vpr Ig-like" evidence="6">
    <location>
        <begin position="108"/>
        <end position="180"/>
    </location>
</feature>
<evidence type="ECO:0000256" key="2">
    <source>
        <dbReference type="ARBA" id="ARBA00016013"/>
    </source>
</evidence>
<keyword evidence="8" id="KW-0969">Cilium</keyword>
<dbReference type="Gene3D" id="2.60.40.4070">
    <property type="match status" value="1"/>
</dbReference>
<reference evidence="8 9" key="1">
    <citation type="submission" date="2023-01" db="EMBL/GenBank/DDBJ databases">
        <title>Novel species of the genus Asticcacaulis isolated from rivers.</title>
        <authorList>
            <person name="Lu H."/>
        </authorList>
    </citation>
    <scope>NUCLEOTIDE SEQUENCE [LARGE SCALE GENOMIC DNA]</scope>
    <source>
        <strain evidence="8 9">LKC15W</strain>
    </source>
</reference>
<evidence type="ECO:0000256" key="1">
    <source>
        <dbReference type="ARBA" id="ARBA00010577"/>
    </source>
</evidence>
<dbReference type="InterPro" id="IPR005648">
    <property type="entry name" value="FlgD"/>
</dbReference>
<evidence type="ECO:0000256" key="4">
    <source>
        <dbReference type="ARBA" id="ARBA00024746"/>
    </source>
</evidence>
<keyword evidence="3 5" id="KW-1005">Bacterial flagellum biogenesis</keyword>
<evidence type="ECO:0000313" key="9">
    <source>
        <dbReference type="Proteomes" id="UP001218579"/>
    </source>
</evidence>
<gene>
    <name evidence="8" type="ORF">PQU98_08910</name>
</gene>
<name>A0ABT5HJ53_9CAUL</name>
<sequence>MATSITDYLSTQSAPTNTTAAAGSTGLASTYETFLSLLTAQIKNQDPLSPMDTTEWTNQLVQYTSVEQQLKSNEYLATIANQGGDSMTTAVNYIGKDVSAEHDTATVASSGSGTSWDYKLDGNVANTLLVVKNSSGDIVYTKSNTGETQGTHSFDWDGKATNGKAVAAGDYTLSVTATDSSGTEIGSTVMVKGTVKSAEYENGEIILTIGGNRVPFYKILSVKEAAAA</sequence>
<dbReference type="Proteomes" id="UP001218579">
    <property type="component" value="Unassembled WGS sequence"/>
</dbReference>
<dbReference type="EMBL" id="JAQQKV010000002">
    <property type="protein sequence ID" value="MDC7676248.1"/>
    <property type="molecule type" value="Genomic_DNA"/>
</dbReference>
<evidence type="ECO:0000313" key="8">
    <source>
        <dbReference type="EMBL" id="MDC7676248.1"/>
    </source>
</evidence>
<keyword evidence="9" id="KW-1185">Reference proteome</keyword>
<dbReference type="RefSeq" id="WP_272744594.1">
    <property type="nucleotide sequence ID" value="NZ_JAQQKV010000002.1"/>
</dbReference>
<evidence type="ECO:0000256" key="3">
    <source>
        <dbReference type="ARBA" id="ARBA00022795"/>
    </source>
</evidence>
<comment type="function">
    <text evidence="4 5">Required for flagellar hook formation. May act as a scaffolding protein.</text>
</comment>
<comment type="similarity">
    <text evidence="1 5">Belongs to the FlgD family.</text>
</comment>
<dbReference type="Pfam" id="PF13860">
    <property type="entry name" value="FlgD_ig"/>
    <property type="match status" value="1"/>
</dbReference>
<dbReference type="Gene3D" id="2.30.30.910">
    <property type="match status" value="1"/>
</dbReference>
<evidence type="ECO:0000256" key="5">
    <source>
        <dbReference type="RuleBase" id="RU362076"/>
    </source>
</evidence>
<evidence type="ECO:0000259" key="6">
    <source>
        <dbReference type="Pfam" id="PF13860"/>
    </source>
</evidence>
<keyword evidence="8" id="KW-0966">Cell projection</keyword>
<protein>
    <recommendedName>
        <fullName evidence="2 5">Basal-body rod modification protein FlgD</fullName>
    </recommendedName>
</protein>
<comment type="caution">
    <text evidence="8">The sequence shown here is derived from an EMBL/GenBank/DDBJ whole genome shotgun (WGS) entry which is preliminary data.</text>
</comment>
<dbReference type="Pfam" id="PF13861">
    <property type="entry name" value="FLgD_tudor"/>
    <property type="match status" value="1"/>
</dbReference>